<reference evidence="13" key="1">
    <citation type="journal article" date="2020" name="J. Eukaryot. Microbiol.">
        <title>De novo Sequencing, Assembly and Annotation of the Transcriptome for the Free-Living Testate Amoeba Arcella intermedia.</title>
        <authorList>
            <person name="Ribeiro G.M."/>
            <person name="Porfirio-Sousa A.L."/>
            <person name="Maurer-Alcala X.X."/>
            <person name="Katz L.A."/>
            <person name="Lahr D.J.G."/>
        </authorList>
    </citation>
    <scope>NUCLEOTIDE SEQUENCE</scope>
</reference>
<keyword evidence="8" id="KW-0406">Ion transport</keyword>
<dbReference type="GO" id="GO:0005886">
    <property type="term" value="C:plasma membrane"/>
    <property type="evidence" value="ECO:0007669"/>
    <property type="project" value="UniProtKB-SubCell"/>
</dbReference>
<feature type="transmembrane region" description="Helical" evidence="12">
    <location>
        <begin position="55"/>
        <end position="71"/>
    </location>
</feature>
<evidence type="ECO:0000256" key="7">
    <source>
        <dbReference type="ARBA" id="ARBA00022989"/>
    </source>
</evidence>
<dbReference type="EMBL" id="GIBP01003513">
    <property type="protein sequence ID" value="NDV32482.1"/>
    <property type="molecule type" value="Transcribed_RNA"/>
</dbReference>
<evidence type="ECO:0000256" key="8">
    <source>
        <dbReference type="ARBA" id="ARBA00023065"/>
    </source>
</evidence>
<evidence type="ECO:0000256" key="6">
    <source>
        <dbReference type="ARBA" id="ARBA00022692"/>
    </source>
</evidence>
<evidence type="ECO:0000256" key="4">
    <source>
        <dbReference type="ARBA" id="ARBA00022448"/>
    </source>
</evidence>
<dbReference type="Pfam" id="PF05631">
    <property type="entry name" value="MFS_5"/>
    <property type="match status" value="1"/>
</dbReference>
<feature type="transmembrane region" description="Helical" evidence="12">
    <location>
        <begin position="24"/>
        <end position="43"/>
    </location>
</feature>
<evidence type="ECO:0000256" key="2">
    <source>
        <dbReference type="ARBA" id="ARBA00004651"/>
    </source>
</evidence>
<dbReference type="PANTHER" id="PTHR23516">
    <property type="entry name" value="SAM (S-ADENOSYL METHIONINE) TRANSPORTER"/>
    <property type="match status" value="1"/>
</dbReference>
<evidence type="ECO:0000256" key="5">
    <source>
        <dbReference type="ARBA" id="ARBA00022475"/>
    </source>
</evidence>
<dbReference type="GO" id="GO:0015098">
    <property type="term" value="F:molybdate ion transmembrane transporter activity"/>
    <property type="evidence" value="ECO:0007669"/>
    <property type="project" value="InterPro"/>
</dbReference>
<keyword evidence="9 12" id="KW-0472">Membrane</keyword>
<organism evidence="13">
    <name type="scientific">Arcella intermedia</name>
    <dbReference type="NCBI Taxonomy" id="1963864"/>
    <lineage>
        <taxon>Eukaryota</taxon>
        <taxon>Amoebozoa</taxon>
        <taxon>Tubulinea</taxon>
        <taxon>Elardia</taxon>
        <taxon>Arcellinida</taxon>
        <taxon>Sphaerothecina</taxon>
        <taxon>Arcellidae</taxon>
        <taxon>Arcella</taxon>
    </lineage>
</organism>
<dbReference type="InterPro" id="IPR036259">
    <property type="entry name" value="MFS_trans_sf"/>
</dbReference>
<feature type="transmembrane region" description="Helical" evidence="12">
    <location>
        <begin position="195"/>
        <end position="216"/>
    </location>
</feature>
<sequence length="381" mass="42846">MFGDWLQGPYVYELYHSYGYQKESIAVLFIAGFGSSAIFGTFLGSLADKFGRKRFSIYCGLIYALSCLTKLSPQFWVLMVGRILGGIATSLLFSAYEAWMVNEHFKSGFLEDSLSSTFSLAIFGNGIAAIVSGIVGSISTIYFGYVAPFMIALVLFLISCIYIQYNWNENYGDKSISSLEVFTGALNTLKTDISVSLLGLTQSLFEGAMYVFVFMWTPMLKESYPEFEDRSLGLHGLIFAGFMVMIMLGSSVYMLLEKHWTPERIYLGNLLIAALSFLLISLYIESGLVKFFSFMVFELCCGVHFTCIGTLRGKYIPEQTRSAVMNFFRIPLNILVCFILYYVEHFSSQKIFLICSCWLSLSGLAINHIISRDHKKITSTV</sequence>
<dbReference type="SUPFAM" id="SSF103473">
    <property type="entry name" value="MFS general substrate transporter"/>
    <property type="match status" value="1"/>
</dbReference>
<feature type="transmembrane region" description="Helical" evidence="12">
    <location>
        <begin position="77"/>
        <end position="96"/>
    </location>
</feature>
<evidence type="ECO:0000256" key="11">
    <source>
        <dbReference type="ARBA" id="ARBA00032555"/>
    </source>
</evidence>
<feature type="transmembrane region" description="Helical" evidence="12">
    <location>
        <begin position="349"/>
        <end position="370"/>
    </location>
</feature>
<comment type="subcellular location">
    <subcellularLocation>
        <location evidence="2">Cell membrane</location>
        <topology evidence="2">Multi-pass membrane protein</topology>
    </subcellularLocation>
</comment>
<evidence type="ECO:0000256" key="10">
    <source>
        <dbReference type="ARBA" id="ARBA00030646"/>
    </source>
</evidence>
<feature type="transmembrane region" description="Helical" evidence="12">
    <location>
        <begin position="236"/>
        <end position="256"/>
    </location>
</feature>
<proteinExistence type="predicted"/>
<dbReference type="InterPro" id="IPR008509">
    <property type="entry name" value="MOT2/MFSD5"/>
</dbReference>
<protein>
    <recommendedName>
        <fullName evidence="3">Molybdate-anion transporter</fullName>
    </recommendedName>
    <alternativeName>
        <fullName evidence="10">Major facilitator superfamily domain-containing protein 5</fullName>
    </alternativeName>
    <alternativeName>
        <fullName evidence="11">Molybdate transporter 2 homolog</fullName>
    </alternativeName>
</protein>
<feature type="transmembrane region" description="Helical" evidence="12">
    <location>
        <begin position="117"/>
        <end position="136"/>
    </location>
</feature>
<feature type="transmembrane region" description="Helical" evidence="12">
    <location>
        <begin position="265"/>
        <end position="284"/>
    </location>
</feature>
<evidence type="ECO:0000313" key="13">
    <source>
        <dbReference type="EMBL" id="NDV32482.1"/>
    </source>
</evidence>
<keyword evidence="7 12" id="KW-1133">Transmembrane helix</keyword>
<evidence type="ECO:0000256" key="9">
    <source>
        <dbReference type="ARBA" id="ARBA00023136"/>
    </source>
</evidence>
<feature type="transmembrane region" description="Helical" evidence="12">
    <location>
        <begin position="142"/>
        <end position="165"/>
    </location>
</feature>
<feature type="transmembrane region" description="Helical" evidence="12">
    <location>
        <begin position="323"/>
        <end position="343"/>
    </location>
</feature>
<accession>A0A6B2L655</accession>
<evidence type="ECO:0000256" key="1">
    <source>
        <dbReference type="ARBA" id="ARBA00003019"/>
    </source>
</evidence>
<keyword evidence="5" id="KW-1003">Cell membrane</keyword>
<feature type="transmembrane region" description="Helical" evidence="12">
    <location>
        <begin position="290"/>
        <end position="311"/>
    </location>
</feature>
<dbReference type="Gene3D" id="1.20.1250.20">
    <property type="entry name" value="MFS general substrate transporter like domains"/>
    <property type="match status" value="1"/>
</dbReference>
<dbReference type="GO" id="GO:0006811">
    <property type="term" value="P:monoatomic ion transport"/>
    <property type="evidence" value="ECO:0007669"/>
    <property type="project" value="UniProtKB-KW"/>
</dbReference>
<evidence type="ECO:0000256" key="12">
    <source>
        <dbReference type="SAM" id="Phobius"/>
    </source>
</evidence>
<keyword evidence="4" id="KW-0813">Transport</keyword>
<keyword evidence="6 12" id="KW-0812">Transmembrane</keyword>
<name>A0A6B2L655_9EUKA</name>
<dbReference type="CDD" id="cd17487">
    <property type="entry name" value="MFS_MFSD5_like"/>
    <property type="match status" value="1"/>
</dbReference>
<dbReference type="PANTHER" id="PTHR23516:SF1">
    <property type="entry name" value="MOLYBDATE-ANION TRANSPORTER"/>
    <property type="match status" value="1"/>
</dbReference>
<dbReference type="AlphaFoldDB" id="A0A6B2L655"/>
<evidence type="ECO:0000256" key="3">
    <source>
        <dbReference type="ARBA" id="ARBA00021242"/>
    </source>
</evidence>
<comment type="function">
    <text evidence="1">Mediates high-affinity intracellular uptake of the rare oligo-element molybdenum.</text>
</comment>